<feature type="non-terminal residue" evidence="1">
    <location>
        <position position="1"/>
    </location>
</feature>
<reference evidence="1" key="1">
    <citation type="journal article" date="2010" name="Science">
        <title>Plasticity of animal genome architecture unmasked by rapid evolution of a pelagic tunicate.</title>
        <authorList>
            <person name="Denoeud F."/>
            <person name="Henriet S."/>
            <person name="Mungpakdee S."/>
            <person name="Aury J.M."/>
            <person name="Da Silva C."/>
            <person name="Brinkmann H."/>
            <person name="Mikhaleva J."/>
            <person name="Olsen L.C."/>
            <person name="Jubin C."/>
            <person name="Canestro C."/>
            <person name="Bouquet J.M."/>
            <person name="Danks G."/>
            <person name="Poulain J."/>
            <person name="Campsteijn C."/>
            <person name="Adamski M."/>
            <person name="Cross I."/>
            <person name="Yadetie F."/>
            <person name="Muffato M."/>
            <person name="Louis A."/>
            <person name="Butcher S."/>
            <person name="Tsagkogeorga G."/>
            <person name="Konrad A."/>
            <person name="Singh S."/>
            <person name="Jensen M.F."/>
            <person name="Cong E.H."/>
            <person name="Eikeseth-Otteraa H."/>
            <person name="Noel B."/>
            <person name="Anthouard V."/>
            <person name="Porcel B.M."/>
            <person name="Kachouri-Lafond R."/>
            <person name="Nishino A."/>
            <person name="Ugolini M."/>
            <person name="Chourrout P."/>
            <person name="Nishida H."/>
            <person name="Aasland R."/>
            <person name="Huzurbazar S."/>
            <person name="Westhof E."/>
            <person name="Delsuc F."/>
            <person name="Lehrach H."/>
            <person name="Reinhardt R."/>
            <person name="Weissenbach J."/>
            <person name="Roy S.W."/>
            <person name="Artiguenave F."/>
            <person name="Postlethwait J.H."/>
            <person name="Manak J.R."/>
            <person name="Thompson E.M."/>
            <person name="Jaillon O."/>
            <person name="Du Pasquier L."/>
            <person name="Boudinot P."/>
            <person name="Liberles D.A."/>
            <person name="Volff J.N."/>
            <person name="Philippe H."/>
            <person name="Lenhard B."/>
            <person name="Roest Crollius H."/>
            <person name="Wincker P."/>
            <person name="Chourrout D."/>
        </authorList>
    </citation>
    <scope>NUCLEOTIDE SEQUENCE [LARGE SCALE GENOMIC DNA]</scope>
</reference>
<dbReference type="EMBL" id="FN657658">
    <property type="protein sequence ID" value="CBY42938.1"/>
    <property type="molecule type" value="Genomic_DNA"/>
</dbReference>
<name>E4Z5G0_OIKDI</name>
<proteinExistence type="predicted"/>
<dbReference type="AlphaFoldDB" id="E4Z5G0"/>
<protein>
    <submittedName>
        <fullName evidence="1">Uncharacterized protein</fullName>
    </submittedName>
</protein>
<dbReference type="Proteomes" id="UP000011014">
    <property type="component" value="Unassembled WGS sequence"/>
</dbReference>
<gene>
    <name evidence="1" type="ORF">GSOID_T00026676001</name>
</gene>
<sequence length="171" mass="19581">VSFFFAVKIIAFKFLTFIRYLTSNTQLQHSSLIKKVMKIFAAFAAMASANSVVTEFCGFDLDETYGTKDMDLTYVLTKRKTWENRDPEKIAKKPRGPSHWRDVVRVECGPASRVKGQSRPQNEKPLGGYPYQKLAPMIKCTRKGPNGAQKLKPNSRRFAQSKIQMWYEEAC</sequence>
<organism evidence="1">
    <name type="scientific">Oikopleura dioica</name>
    <name type="common">Tunicate</name>
    <dbReference type="NCBI Taxonomy" id="34765"/>
    <lineage>
        <taxon>Eukaryota</taxon>
        <taxon>Metazoa</taxon>
        <taxon>Chordata</taxon>
        <taxon>Tunicata</taxon>
        <taxon>Appendicularia</taxon>
        <taxon>Copelata</taxon>
        <taxon>Oikopleuridae</taxon>
        <taxon>Oikopleura</taxon>
    </lineage>
</organism>
<evidence type="ECO:0000313" key="1">
    <source>
        <dbReference type="EMBL" id="CBY42938.1"/>
    </source>
</evidence>
<accession>E4Z5G0</accession>